<evidence type="ECO:0000313" key="1">
    <source>
        <dbReference type="EMBL" id="CAG6609324.1"/>
    </source>
</evidence>
<dbReference type="EMBL" id="HBUF01014373">
    <property type="protein sequence ID" value="CAG6609285.1"/>
    <property type="molecule type" value="Transcribed_RNA"/>
</dbReference>
<dbReference type="EMBL" id="HBUF01014375">
    <property type="protein sequence ID" value="CAG6609298.1"/>
    <property type="molecule type" value="Transcribed_RNA"/>
</dbReference>
<dbReference type="EMBL" id="HBUF01014366">
    <property type="protein sequence ID" value="CAG6609233.1"/>
    <property type="molecule type" value="Transcribed_RNA"/>
</dbReference>
<reference evidence="1" key="1">
    <citation type="submission" date="2021-05" db="EMBL/GenBank/DDBJ databases">
        <authorList>
            <person name="Alioto T."/>
            <person name="Alioto T."/>
            <person name="Gomez Garrido J."/>
        </authorList>
    </citation>
    <scope>NUCLEOTIDE SEQUENCE</scope>
</reference>
<sequence>MSHVTLDGTQQKGGGAVLAEHVCDGVYFLWVSHLGTSTVGLHITNISRIHSRLSVHLLDQFLLHAPGRERDALLLGAVSVAPGVHHRGVRATGGGRLLNEQNHARFGPDVTIAGHVESFAHSLRGQHVETVELKRCVGFE</sequence>
<organism evidence="1">
    <name type="scientific">Cacopsylla melanoneura</name>
    <dbReference type="NCBI Taxonomy" id="428564"/>
    <lineage>
        <taxon>Eukaryota</taxon>
        <taxon>Metazoa</taxon>
        <taxon>Ecdysozoa</taxon>
        <taxon>Arthropoda</taxon>
        <taxon>Hexapoda</taxon>
        <taxon>Insecta</taxon>
        <taxon>Pterygota</taxon>
        <taxon>Neoptera</taxon>
        <taxon>Paraneoptera</taxon>
        <taxon>Hemiptera</taxon>
        <taxon>Sternorrhyncha</taxon>
        <taxon>Psylloidea</taxon>
        <taxon>Psyllidae</taxon>
        <taxon>Psyllinae</taxon>
        <taxon>Cacopsylla</taxon>
    </lineage>
</organism>
<dbReference type="EMBL" id="HBUF01633062">
    <property type="protein sequence ID" value="CAG6783571.1"/>
    <property type="molecule type" value="Transcribed_RNA"/>
</dbReference>
<accession>A0A8D8PPJ0</accession>
<dbReference type="EMBL" id="HBUF01014384">
    <property type="protein sequence ID" value="CAG6609373.1"/>
    <property type="molecule type" value="Transcribed_RNA"/>
</dbReference>
<proteinExistence type="predicted"/>
<dbReference type="AlphaFoldDB" id="A0A8D8PPJ0"/>
<dbReference type="EMBL" id="HBUF01014378">
    <property type="protein sequence ID" value="CAG6609324.1"/>
    <property type="molecule type" value="Transcribed_RNA"/>
</dbReference>
<protein>
    <submittedName>
        <fullName evidence="1">Uncharacterized protein</fullName>
    </submittedName>
</protein>
<dbReference type="EMBL" id="HBUF01014383">
    <property type="protein sequence ID" value="CAG6609361.1"/>
    <property type="molecule type" value="Transcribed_RNA"/>
</dbReference>
<name>A0A8D8PPJ0_9HEMI</name>
<dbReference type="EMBL" id="HBUF01014379">
    <property type="protein sequence ID" value="CAG6609335.1"/>
    <property type="molecule type" value="Transcribed_RNA"/>
</dbReference>